<dbReference type="CDD" id="cd02205">
    <property type="entry name" value="CBS_pair_SF"/>
    <property type="match status" value="1"/>
</dbReference>
<evidence type="ECO:0000259" key="10">
    <source>
        <dbReference type="PROSITE" id="PS51371"/>
    </source>
</evidence>
<gene>
    <name evidence="11" type="ORF">SAMN05920897_10482</name>
</gene>
<dbReference type="Pfam" id="PF07085">
    <property type="entry name" value="DRTGG"/>
    <property type="match status" value="1"/>
</dbReference>
<dbReference type="InterPro" id="IPR046342">
    <property type="entry name" value="CBS_dom_sf"/>
</dbReference>
<dbReference type="InterPro" id="IPR001667">
    <property type="entry name" value="DDH_dom"/>
</dbReference>
<dbReference type="NCBIfam" id="NF011443">
    <property type="entry name" value="PRK14869.1-5"/>
    <property type="match status" value="1"/>
</dbReference>
<dbReference type="EC" id="3.6.1.1" evidence="3"/>
<dbReference type="SUPFAM" id="SSF64182">
    <property type="entry name" value="DHH phosphoesterases"/>
    <property type="match status" value="1"/>
</dbReference>
<comment type="cofactor">
    <cofactor evidence="1">
        <name>Mn(2+)</name>
        <dbReference type="ChEBI" id="CHEBI:29035"/>
    </cofactor>
</comment>
<dbReference type="Gene3D" id="3.10.310.20">
    <property type="entry name" value="DHHA2 domain"/>
    <property type="match status" value="1"/>
</dbReference>
<keyword evidence="6" id="KW-0464">Manganese</keyword>
<dbReference type="PANTHER" id="PTHR12112:SF22">
    <property type="entry name" value="MANGANESE-DEPENDENT INORGANIC PYROPHOSPHATASE-RELATED"/>
    <property type="match status" value="1"/>
</dbReference>
<protein>
    <recommendedName>
        <fullName evidence="3">inorganic diphosphatase</fullName>
        <ecNumber evidence="3">3.6.1.1</ecNumber>
    </recommendedName>
    <alternativeName>
        <fullName evidence="7">Pyrophosphate phospho-hydrolase</fullName>
    </alternativeName>
</protein>
<organism evidence="11 12">
    <name type="scientific">Alkalispirochaeta americana</name>
    <dbReference type="NCBI Taxonomy" id="159291"/>
    <lineage>
        <taxon>Bacteria</taxon>
        <taxon>Pseudomonadati</taxon>
        <taxon>Spirochaetota</taxon>
        <taxon>Spirochaetia</taxon>
        <taxon>Spirochaetales</taxon>
        <taxon>Spirochaetaceae</taxon>
        <taxon>Alkalispirochaeta</taxon>
    </lineage>
</organism>
<dbReference type="Proteomes" id="UP000186400">
    <property type="component" value="Unassembled WGS sequence"/>
</dbReference>
<evidence type="ECO:0000313" key="11">
    <source>
        <dbReference type="EMBL" id="SIQ13578.1"/>
    </source>
</evidence>
<name>A0A1N6QAN1_9SPIO</name>
<dbReference type="GO" id="GO:0046872">
    <property type="term" value="F:metal ion binding"/>
    <property type="evidence" value="ECO:0007669"/>
    <property type="project" value="UniProtKB-KW"/>
</dbReference>
<dbReference type="GO" id="GO:0005737">
    <property type="term" value="C:cytoplasm"/>
    <property type="evidence" value="ECO:0007669"/>
    <property type="project" value="InterPro"/>
</dbReference>
<keyword evidence="12" id="KW-1185">Reference proteome</keyword>
<evidence type="ECO:0000256" key="5">
    <source>
        <dbReference type="ARBA" id="ARBA00022801"/>
    </source>
</evidence>
<dbReference type="SUPFAM" id="SSF54631">
    <property type="entry name" value="CBS-domain pair"/>
    <property type="match status" value="1"/>
</dbReference>
<dbReference type="STRING" id="159291.SAMN05920897_10482"/>
<proteinExistence type="predicted"/>
<reference evidence="11 12" key="1">
    <citation type="submission" date="2017-01" db="EMBL/GenBank/DDBJ databases">
        <authorList>
            <person name="Mah S.A."/>
            <person name="Swanson W.J."/>
            <person name="Moy G.W."/>
            <person name="Vacquier V.D."/>
        </authorList>
    </citation>
    <scope>NUCLEOTIDE SEQUENCE [LARGE SCALE GENOMIC DNA]</scope>
    <source>
        <strain evidence="11 12">ASpG1</strain>
    </source>
</reference>
<evidence type="ECO:0000256" key="3">
    <source>
        <dbReference type="ARBA" id="ARBA00012146"/>
    </source>
</evidence>
<dbReference type="PROSITE" id="PS51371">
    <property type="entry name" value="CBS"/>
    <property type="match status" value="1"/>
</dbReference>
<comment type="catalytic activity">
    <reaction evidence="8">
        <text>diphosphate + H2O = 2 phosphate + H(+)</text>
        <dbReference type="Rhea" id="RHEA:24576"/>
        <dbReference type="ChEBI" id="CHEBI:15377"/>
        <dbReference type="ChEBI" id="CHEBI:15378"/>
        <dbReference type="ChEBI" id="CHEBI:33019"/>
        <dbReference type="ChEBI" id="CHEBI:43474"/>
        <dbReference type="EC" id="3.6.1.1"/>
    </reaction>
</comment>
<dbReference type="InterPro" id="IPR004097">
    <property type="entry name" value="DHHA2"/>
</dbReference>
<evidence type="ECO:0000256" key="9">
    <source>
        <dbReference type="PROSITE-ProRule" id="PRU00703"/>
    </source>
</evidence>
<dbReference type="Pfam" id="PF02833">
    <property type="entry name" value="DHHA2"/>
    <property type="match status" value="1"/>
</dbReference>
<evidence type="ECO:0000313" key="12">
    <source>
        <dbReference type="Proteomes" id="UP000186400"/>
    </source>
</evidence>
<dbReference type="EMBL" id="FTMS01000004">
    <property type="protein sequence ID" value="SIQ13578.1"/>
    <property type="molecule type" value="Genomic_DNA"/>
</dbReference>
<dbReference type="SUPFAM" id="SSF75138">
    <property type="entry name" value="HprK N-terminal domain-like"/>
    <property type="match status" value="1"/>
</dbReference>
<dbReference type="InterPro" id="IPR028979">
    <property type="entry name" value="Ser_kin/Pase_Hpr-like_N_sf"/>
</dbReference>
<evidence type="ECO:0000256" key="1">
    <source>
        <dbReference type="ARBA" id="ARBA00001936"/>
    </source>
</evidence>
<feature type="domain" description="CBS" evidence="10">
    <location>
        <begin position="268"/>
        <end position="329"/>
    </location>
</feature>
<dbReference type="InterPro" id="IPR038222">
    <property type="entry name" value="DHHA2_dom_sf"/>
</dbReference>
<dbReference type="PANTHER" id="PTHR12112">
    <property type="entry name" value="BNIP - RELATED"/>
    <property type="match status" value="1"/>
</dbReference>
<accession>A0A1N6QAN1</accession>
<comment type="subunit">
    <text evidence="2">Homohexamer.</text>
</comment>
<sequence>MIVLDFYKILNMRRTTLERVFVAGHKNPDMDSTCAAHCYAALKQRLNPGFTYLPIRSGPLSDQIQEVFAQAGISVPPHYDTIAPTVGLVARRSPVLIAPDDPVLEVFNAVKIRTISSVPVIAQDSTFAAMVGVNEITSYVASQNQEHRPIYTFLVENFEKVLPGTLLQRGAQNRFDASLVTSAMPVEQSLKRLKRMESPPLLVVGHIPEIIACAVKNQFPAIVLTGITSPREIEKLIKGYKGSVFLSETDTAESIRMLRLSSPVSTIMDTQVPRLQADMPFDEAKALLLSSSYRGLPVFEGEEFIGIVSRRSFIERPRPKLIMVDHNELSQAVDGAEQAELLEIVDHHRLAPPSTNSPIEVTTRVVGSTCTLIYEEFSARGFAIEPDIALLLLSGIISDTVNLQSPTTTEADRRAILRLETITSISAAEHAQKLFAQIKALGQREPQEIILSDFKLYEQKGIPFGIGQVEVTTLSDSASYRDRLLQALEDVANQKRIDWAMLMVTDVIKRDSLLLSSGYPAGETLLPFRKQAERTFDLSGVLSRKKQLLPEIMRVLSKAGAQ</sequence>
<dbReference type="AlphaFoldDB" id="A0A1N6QAN1"/>
<dbReference type="InterPro" id="IPR010766">
    <property type="entry name" value="DRTGG"/>
</dbReference>
<dbReference type="SMART" id="SM00116">
    <property type="entry name" value="CBS"/>
    <property type="match status" value="2"/>
</dbReference>
<dbReference type="GO" id="GO:0004427">
    <property type="term" value="F:inorganic diphosphate phosphatase activity"/>
    <property type="evidence" value="ECO:0007669"/>
    <property type="project" value="UniProtKB-EC"/>
</dbReference>
<keyword evidence="9" id="KW-0129">CBS domain</keyword>
<dbReference type="Pfam" id="PF00571">
    <property type="entry name" value="CBS"/>
    <property type="match status" value="1"/>
</dbReference>
<keyword evidence="4" id="KW-0479">Metal-binding</keyword>
<dbReference type="Gene3D" id="3.40.1390.20">
    <property type="entry name" value="HprK N-terminal domain-like"/>
    <property type="match status" value="1"/>
</dbReference>
<evidence type="ECO:0000256" key="7">
    <source>
        <dbReference type="ARBA" id="ARBA00032535"/>
    </source>
</evidence>
<evidence type="ECO:0000256" key="4">
    <source>
        <dbReference type="ARBA" id="ARBA00022723"/>
    </source>
</evidence>
<dbReference type="InterPro" id="IPR038763">
    <property type="entry name" value="DHH_sf"/>
</dbReference>
<keyword evidence="5" id="KW-0378">Hydrolase</keyword>
<dbReference type="SMART" id="SM01131">
    <property type="entry name" value="DHHA2"/>
    <property type="match status" value="1"/>
</dbReference>
<dbReference type="Gene3D" id="3.90.1640.10">
    <property type="entry name" value="inorganic pyrophosphatase (n-terminal core)"/>
    <property type="match status" value="2"/>
</dbReference>
<dbReference type="InterPro" id="IPR000644">
    <property type="entry name" value="CBS_dom"/>
</dbReference>
<evidence type="ECO:0000256" key="6">
    <source>
        <dbReference type="ARBA" id="ARBA00023211"/>
    </source>
</evidence>
<evidence type="ECO:0000256" key="8">
    <source>
        <dbReference type="ARBA" id="ARBA00047820"/>
    </source>
</evidence>
<evidence type="ECO:0000256" key="2">
    <source>
        <dbReference type="ARBA" id="ARBA00011643"/>
    </source>
</evidence>
<dbReference type="Pfam" id="PF01368">
    <property type="entry name" value="DHH"/>
    <property type="match status" value="1"/>
</dbReference>